<keyword evidence="3" id="KW-1185">Reference proteome</keyword>
<dbReference type="Proteomes" id="UP000601768">
    <property type="component" value="Unassembled WGS sequence"/>
</dbReference>
<dbReference type="CDD" id="cd05325">
    <property type="entry name" value="carb_red_sniffer_like_SDR_c"/>
    <property type="match status" value="1"/>
</dbReference>
<organism evidence="2 3">
    <name type="scientific">Neptunicella marina</name>
    <dbReference type="NCBI Taxonomy" id="2125989"/>
    <lineage>
        <taxon>Bacteria</taxon>
        <taxon>Pseudomonadati</taxon>
        <taxon>Pseudomonadota</taxon>
        <taxon>Gammaproteobacteria</taxon>
        <taxon>Alteromonadales</taxon>
        <taxon>Alteromonadaceae</taxon>
        <taxon>Neptunicella</taxon>
    </lineage>
</organism>
<dbReference type="Gene3D" id="3.40.50.720">
    <property type="entry name" value="NAD(P)-binding Rossmann-like Domain"/>
    <property type="match status" value="1"/>
</dbReference>
<comment type="caution">
    <text evidence="2">The sequence shown here is derived from an EMBL/GenBank/DDBJ whole genome shotgun (WGS) entry which is preliminary data.</text>
</comment>
<evidence type="ECO:0000256" key="1">
    <source>
        <dbReference type="RuleBase" id="RU000363"/>
    </source>
</evidence>
<dbReference type="AlphaFoldDB" id="A0A8J6IT79"/>
<dbReference type="GO" id="GO:0016616">
    <property type="term" value="F:oxidoreductase activity, acting on the CH-OH group of donors, NAD or NADP as acceptor"/>
    <property type="evidence" value="ECO:0007669"/>
    <property type="project" value="TreeGrafter"/>
</dbReference>
<dbReference type="InterPro" id="IPR052184">
    <property type="entry name" value="SDR_enzymes"/>
</dbReference>
<dbReference type="PRINTS" id="PR00081">
    <property type="entry name" value="GDHRDH"/>
</dbReference>
<accession>A0A8J6IT79</accession>
<dbReference type="InterPro" id="IPR002347">
    <property type="entry name" value="SDR_fam"/>
</dbReference>
<evidence type="ECO:0000313" key="3">
    <source>
        <dbReference type="Proteomes" id="UP000601768"/>
    </source>
</evidence>
<protein>
    <submittedName>
        <fullName evidence="2">SDR family oxidoreductase</fullName>
    </submittedName>
</protein>
<name>A0A8J6IT79_9ALTE</name>
<dbReference type="RefSeq" id="WP_186507517.1">
    <property type="nucleotide sequence ID" value="NZ_JACNEP010000012.1"/>
</dbReference>
<reference evidence="2" key="1">
    <citation type="journal article" date="2018" name="Int. J. Syst. Evol. Microbiol.">
        <title>Neptunicella marina gen. nov., sp. nov., isolated from surface seawater.</title>
        <authorList>
            <person name="Liu X."/>
            <person name="Lai Q."/>
            <person name="Du Y."/>
            <person name="Zhang X."/>
            <person name="Liu Z."/>
            <person name="Sun F."/>
            <person name="Shao Z."/>
        </authorList>
    </citation>
    <scope>NUCLEOTIDE SEQUENCE</scope>
    <source>
        <strain evidence="2">S27-2</strain>
    </source>
</reference>
<dbReference type="Pfam" id="PF00106">
    <property type="entry name" value="adh_short"/>
    <property type="match status" value="1"/>
</dbReference>
<dbReference type="EMBL" id="JACNEP010000012">
    <property type="protein sequence ID" value="MBC3767005.1"/>
    <property type="molecule type" value="Genomic_DNA"/>
</dbReference>
<sequence length="220" mass="23454">MANVLITGANRGIGLALTQQFIKRNDTVFAVCRHPSPELEKSGATIISGVNMTEPAGFQRVQEALGKNTIDILINNAGVLGNETINDMDCNRMMYQFQVNALAPVVFTQFLLSQLAQHAKIVMITSRMGSMADNGSGGYYGYRMSKAALNAGAVSLANDLKASGFSVAILHPGFVQTDMVGGAGDVSAEQSAQGLVERIDQLSIDNTGTFWHANGDVLPW</sequence>
<comment type="similarity">
    <text evidence="1">Belongs to the short-chain dehydrogenases/reductases (SDR) family.</text>
</comment>
<evidence type="ECO:0000313" key="2">
    <source>
        <dbReference type="EMBL" id="MBC3767005.1"/>
    </source>
</evidence>
<dbReference type="InterPro" id="IPR036291">
    <property type="entry name" value="NAD(P)-bd_dom_sf"/>
</dbReference>
<dbReference type="PANTHER" id="PTHR45458">
    <property type="entry name" value="SHORT-CHAIN DEHYDROGENASE/REDUCTASE SDR"/>
    <property type="match status" value="1"/>
</dbReference>
<gene>
    <name evidence="2" type="ORF">H8B19_14050</name>
</gene>
<reference evidence="2" key="2">
    <citation type="submission" date="2020-08" db="EMBL/GenBank/DDBJ databases">
        <authorList>
            <person name="Lai Q."/>
        </authorList>
    </citation>
    <scope>NUCLEOTIDE SEQUENCE</scope>
    <source>
        <strain evidence="2">S27-2</strain>
    </source>
</reference>
<dbReference type="PRINTS" id="PR00080">
    <property type="entry name" value="SDRFAMILY"/>
</dbReference>
<proteinExistence type="inferred from homology"/>
<dbReference type="PANTHER" id="PTHR45458:SF1">
    <property type="entry name" value="SHORT CHAIN DEHYDROGENASE"/>
    <property type="match status" value="1"/>
</dbReference>
<dbReference type="SUPFAM" id="SSF51735">
    <property type="entry name" value="NAD(P)-binding Rossmann-fold domains"/>
    <property type="match status" value="1"/>
</dbReference>